<dbReference type="AlphaFoldDB" id="A0AB39T733"/>
<proteinExistence type="predicted"/>
<keyword evidence="3" id="KW-1133">Transmembrane helix</keyword>
<feature type="region of interest" description="Disordered" evidence="2">
    <location>
        <begin position="29"/>
        <end position="54"/>
    </location>
</feature>
<protein>
    <submittedName>
        <fullName evidence="5">Peptidase</fullName>
    </submittedName>
</protein>
<keyword evidence="3" id="KW-0812">Transmembrane</keyword>
<feature type="transmembrane region" description="Helical" evidence="3">
    <location>
        <begin position="412"/>
        <end position="432"/>
    </location>
</feature>
<evidence type="ECO:0000256" key="2">
    <source>
        <dbReference type="SAM" id="MobiDB-lite"/>
    </source>
</evidence>
<keyword evidence="4" id="KW-0732">Signal</keyword>
<reference evidence="5" key="1">
    <citation type="submission" date="2024-07" db="EMBL/GenBank/DDBJ databases">
        <authorList>
            <person name="Yu S.T."/>
        </authorList>
    </citation>
    <scope>NUCLEOTIDE SEQUENCE</scope>
    <source>
        <strain evidence="5">R44</strain>
    </source>
</reference>
<keyword evidence="1" id="KW-0175">Coiled coil</keyword>
<feature type="compositionally biased region" description="Low complexity" evidence="2">
    <location>
        <begin position="371"/>
        <end position="397"/>
    </location>
</feature>
<sequence>MKIRRILATAVAAAVTTPVVFLSAAPAFADTKPSPTASQKPAKAQGDSDEDMPSLEELRAAVALAQKEYDEAVVELDKATADRKALDKADNVLVVAVADAQKAVDAAAVKKTEADTALAAAEDAVKKLPETATDEEKQAAADAAAAAKVTATEAATAKTAADAKLTEAKAALTAAKDAADRVVKLAEKVKKTAAEKLDDAKEELAFYEEIGEECKEDSSVKVAVTGPKTVTAGQPTVFSLRVTNTSDHTLDAVNAFVNAVRLPEPGTDIDDETDFSKYAIPVEWSSADVLEWTPISEEFQSIEAGKLAKGASYDVKLRLTVDAKAPAGKGILFGYGEWENNDGSCGIGKDYADLNFGILAADKGDKPTPKPSETTPTPAPSTTGNTNTTQQGGSSNTPVNGTLAATGANDTLPLGLAAAGAVALGAGALVVARRRKVGAQA</sequence>
<feature type="coiled-coil region" evidence="1">
    <location>
        <begin position="55"/>
        <end position="82"/>
    </location>
</feature>
<evidence type="ECO:0000256" key="1">
    <source>
        <dbReference type="SAM" id="Coils"/>
    </source>
</evidence>
<organism evidence="5">
    <name type="scientific">Streptomyces sp. R44</name>
    <dbReference type="NCBI Taxonomy" id="3238633"/>
    <lineage>
        <taxon>Bacteria</taxon>
        <taxon>Bacillati</taxon>
        <taxon>Actinomycetota</taxon>
        <taxon>Actinomycetes</taxon>
        <taxon>Kitasatosporales</taxon>
        <taxon>Streptomycetaceae</taxon>
        <taxon>Streptomyces</taxon>
    </lineage>
</organism>
<accession>A0AB39T733</accession>
<feature type="chain" id="PRO_5044269989" evidence="4">
    <location>
        <begin position="30"/>
        <end position="441"/>
    </location>
</feature>
<evidence type="ECO:0000313" key="5">
    <source>
        <dbReference type="EMBL" id="XDQ73279.1"/>
    </source>
</evidence>
<feature type="signal peptide" evidence="4">
    <location>
        <begin position="1"/>
        <end position="29"/>
    </location>
</feature>
<name>A0AB39T733_9ACTN</name>
<evidence type="ECO:0000256" key="4">
    <source>
        <dbReference type="SAM" id="SignalP"/>
    </source>
</evidence>
<evidence type="ECO:0000256" key="3">
    <source>
        <dbReference type="SAM" id="Phobius"/>
    </source>
</evidence>
<dbReference type="EMBL" id="CP163444">
    <property type="protein sequence ID" value="XDQ73279.1"/>
    <property type="molecule type" value="Genomic_DNA"/>
</dbReference>
<keyword evidence="3" id="KW-0472">Membrane</keyword>
<feature type="coiled-coil region" evidence="1">
    <location>
        <begin position="183"/>
        <end position="217"/>
    </location>
</feature>
<feature type="region of interest" description="Disordered" evidence="2">
    <location>
        <begin position="362"/>
        <end position="406"/>
    </location>
</feature>
<gene>
    <name evidence="5" type="ORF">AB5J54_23445</name>
</gene>
<dbReference type="RefSeq" id="WP_369145884.1">
    <property type="nucleotide sequence ID" value="NZ_CP163444.1"/>
</dbReference>